<gene>
    <name evidence="1" type="ORF">MCOR_23293</name>
</gene>
<dbReference type="EMBL" id="CACVKT020004114">
    <property type="protein sequence ID" value="CAC5388008.1"/>
    <property type="molecule type" value="Genomic_DNA"/>
</dbReference>
<reference evidence="1 2" key="1">
    <citation type="submission" date="2020-06" db="EMBL/GenBank/DDBJ databases">
        <authorList>
            <person name="Li R."/>
            <person name="Bekaert M."/>
        </authorList>
    </citation>
    <scope>NUCLEOTIDE SEQUENCE [LARGE SCALE GENOMIC DNA]</scope>
    <source>
        <strain evidence="2">wild</strain>
    </source>
</reference>
<sequence>MYHLCSSFLISLATTRIKVNVSSENIPPTEFFSIEAIISTEKTTFDEATSTPVKTSMNQKNTKEALHTTDVKRTTKAMTTSSLLLATTEETSLTSVQSAENLSTISVHRNYSQTTLPEKKTKGNIDYIPSKIVEPGISLLLQMQTNLWYLNVHRNSLKATSRWLFY</sequence>
<dbReference type="OrthoDB" id="10567247at2759"/>
<name>A0A6J8BVB3_MYTCO</name>
<evidence type="ECO:0000313" key="2">
    <source>
        <dbReference type="Proteomes" id="UP000507470"/>
    </source>
</evidence>
<keyword evidence="2" id="KW-1185">Reference proteome</keyword>
<protein>
    <submittedName>
        <fullName evidence="1">Uncharacterized protein</fullName>
    </submittedName>
</protein>
<evidence type="ECO:0000313" key="1">
    <source>
        <dbReference type="EMBL" id="CAC5388008.1"/>
    </source>
</evidence>
<proteinExistence type="predicted"/>
<dbReference type="AlphaFoldDB" id="A0A6J8BVB3"/>
<accession>A0A6J8BVB3</accession>
<dbReference type="Proteomes" id="UP000507470">
    <property type="component" value="Unassembled WGS sequence"/>
</dbReference>
<organism evidence="1 2">
    <name type="scientific">Mytilus coruscus</name>
    <name type="common">Sea mussel</name>
    <dbReference type="NCBI Taxonomy" id="42192"/>
    <lineage>
        <taxon>Eukaryota</taxon>
        <taxon>Metazoa</taxon>
        <taxon>Spiralia</taxon>
        <taxon>Lophotrochozoa</taxon>
        <taxon>Mollusca</taxon>
        <taxon>Bivalvia</taxon>
        <taxon>Autobranchia</taxon>
        <taxon>Pteriomorphia</taxon>
        <taxon>Mytilida</taxon>
        <taxon>Mytiloidea</taxon>
        <taxon>Mytilidae</taxon>
        <taxon>Mytilinae</taxon>
        <taxon>Mytilus</taxon>
    </lineage>
</organism>